<keyword evidence="6" id="KW-0964">Secreted</keyword>
<evidence type="ECO:0000256" key="3">
    <source>
        <dbReference type="ARBA" id="ARBA00022685"/>
    </source>
</evidence>
<evidence type="ECO:0000256" key="7">
    <source>
        <dbReference type="SAM" id="SignalP"/>
    </source>
</evidence>
<dbReference type="PRINTS" id="PR00276">
    <property type="entry name" value="INSULINFAMLY"/>
</dbReference>
<keyword evidence="9" id="KW-1185">Reference proteome</keyword>
<evidence type="ECO:0000313" key="10">
    <source>
        <dbReference type="RefSeq" id="XP_026729643.1"/>
    </source>
</evidence>
<dbReference type="Pfam" id="PF00049">
    <property type="entry name" value="Insulin"/>
    <property type="match status" value="1"/>
</dbReference>
<name>A0A7E5VMT5_TRINI</name>
<comment type="subcellular location">
    <subcellularLocation>
        <location evidence="6">Secreted</location>
    </subcellularLocation>
</comment>
<dbReference type="InParanoid" id="A0A7E5VMT5"/>
<dbReference type="SUPFAM" id="SSF56994">
    <property type="entry name" value="Insulin-like"/>
    <property type="match status" value="1"/>
</dbReference>
<dbReference type="InterPro" id="IPR022353">
    <property type="entry name" value="Insulin_CS"/>
</dbReference>
<organism evidence="9 10">
    <name type="scientific">Trichoplusia ni</name>
    <name type="common">Cabbage looper</name>
    <dbReference type="NCBI Taxonomy" id="7111"/>
    <lineage>
        <taxon>Eukaryota</taxon>
        <taxon>Metazoa</taxon>
        <taxon>Ecdysozoa</taxon>
        <taxon>Arthropoda</taxon>
        <taxon>Hexapoda</taxon>
        <taxon>Insecta</taxon>
        <taxon>Pterygota</taxon>
        <taxon>Neoptera</taxon>
        <taxon>Endopterygota</taxon>
        <taxon>Lepidoptera</taxon>
        <taxon>Glossata</taxon>
        <taxon>Ditrysia</taxon>
        <taxon>Noctuoidea</taxon>
        <taxon>Noctuidae</taxon>
        <taxon>Plusiinae</taxon>
        <taxon>Trichoplusia</taxon>
    </lineage>
</organism>
<dbReference type="GeneID" id="113495219"/>
<dbReference type="PIRSF" id="PIRSF018431">
    <property type="entry name" value="Molluscan_insulin_rel_peptide"/>
    <property type="match status" value="1"/>
</dbReference>
<feature type="domain" description="Insulin-like" evidence="8">
    <location>
        <begin position="24"/>
        <end position="88"/>
    </location>
</feature>
<reference evidence="10" key="1">
    <citation type="submission" date="2025-08" db="UniProtKB">
        <authorList>
            <consortium name="RefSeq"/>
        </authorList>
    </citation>
    <scope>IDENTIFICATION</scope>
</reference>
<dbReference type="CTD" id="39151"/>
<evidence type="ECO:0000256" key="2">
    <source>
        <dbReference type="ARBA" id="ARBA00011207"/>
    </source>
</evidence>
<keyword evidence="4 7" id="KW-0732">Signal</keyword>
<dbReference type="InterPro" id="IPR036438">
    <property type="entry name" value="Insulin-like_sf"/>
</dbReference>
<proteinExistence type="inferred from homology"/>
<dbReference type="GO" id="GO:0005179">
    <property type="term" value="F:hormone activity"/>
    <property type="evidence" value="ECO:0007669"/>
    <property type="project" value="InterPro"/>
</dbReference>
<evidence type="ECO:0000313" key="9">
    <source>
        <dbReference type="Proteomes" id="UP000322000"/>
    </source>
</evidence>
<evidence type="ECO:0000256" key="4">
    <source>
        <dbReference type="ARBA" id="ARBA00022729"/>
    </source>
</evidence>
<evidence type="ECO:0000259" key="8">
    <source>
        <dbReference type="SMART" id="SM00078"/>
    </source>
</evidence>
<dbReference type="GO" id="GO:0005576">
    <property type="term" value="C:extracellular region"/>
    <property type="evidence" value="ECO:0007669"/>
    <property type="project" value="UniProtKB-SubCell"/>
</dbReference>
<dbReference type="RefSeq" id="XP_026729643.1">
    <property type="nucleotide sequence ID" value="XM_026873842.1"/>
</dbReference>
<evidence type="ECO:0000256" key="1">
    <source>
        <dbReference type="ARBA" id="ARBA00009034"/>
    </source>
</evidence>
<evidence type="ECO:0000256" key="5">
    <source>
        <dbReference type="ARBA" id="ARBA00023157"/>
    </source>
</evidence>
<dbReference type="AlphaFoldDB" id="A0A7E5VMT5"/>
<feature type="chain" id="PRO_5028892699" evidence="7">
    <location>
        <begin position="20"/>
        <end position="88"/>
    </location>
</feature>
<dbReference type="InterPro" id="IPR022352">
    <property type="entry name" value="Ins/IGF/rlx"/>
</dbReference>
<dbReference type="InterPro" id="IPR016179">
    <property type="entry name" value="Insulin-like"/>
</dbReference>
<keyword evidence="5" id="KW-1015">Disulfide bond</keyword>
<protein>
    <submittedName>
        <fullName evidence="10">Insulin-related peptide 4</fullName>
    </submittedName>
</protein>
<dbReference type="PANTHER" id="PTHR13647:SF4">
    <property type="entry name" value="INSULIN-LIKE PEPTIDE 1-RELATED"/>
    <property type="match status" value="1"/>
</dbReference>
<sequence>MKLLLVLIVTVACAWSSAAQSSANVYCGRRLAEMFATVCITGNNKRDAGWWLMDDDNMQDVLTMRGKRGLVDECCEKACTVEELIQYC</sequence>
<dbReference type="Gene3D" id="1.10.100.10">
    <property type="entry name" value="Insulin-like"/>
    <property type="match status" value="1"/>
</dbReference>
<dbReference type="SMART" id="SM00078">
    <property type="entry name" value="IlGF"/>
    <property type="match status" value="1"/>
</dbReference>
<dbReference type="PANTHER" id="PTHR13647">
    <property type="entry name" value="INSULIN-LIKE PEPTIDE 2-RELATED"/>
    <property type="match status" value="1"/>
</dbReference>
<gene>
    <name evidence="10" type="primary">LOC113495219</name>
</gene>
<feature type="signal peptide" evidence="7">
    <location>
        <begin position="1"/>
        <end position="19"/>
    </location>
</feature>
<evidence type="ECO:0000256" key="6">
    <source>
        <dbReference type="RuleBase" id="RU000406"/>
    </source>
</evidence>
<keyword evidence="3" id="KW-0165">Cleavage on pair of basic residues</keyword>
<comment type="similarity">
    <text evidence="1 6">Belongs to the insulin family.</text>
</comment>
<comment type="subunit">
    <text evidence="2">Heterodimer of a B chain and an A chain linked by two disulfide bonds.</text>
</comment>
<accession>A0A7E5VMT5</accession>
<dbReference type="PROSITE" id="PS00262">
    <property type="entry name" value="INSULIN"/>
    <property type="match status" value="1"/>
</dbReference>
<dbReference type="OrthoDB" id="10019596at2759"/>
<dbReference type="Proteomes" id="UP000322000">
    <property type="component" value="Chromosome 6"/>
</dbReference>
<dbReference type="FunCoup" id="A0A7E5VMT5">
    <property type="interactions" value="216"/>
</dbReference>
<dbReference type="KEGG" id="tnl:113495219"/>
<dbReference type="CDD" id="cd04366">
    <property type="entry name" value="IlGF_insulin_bombyxin_like"/>
    <property type="match status" value="1"/>
</dbReference>